<sequence length="81" mass="8837">MTQAVNIRDAKAHLSRLVARAAQGESFVITNAGKPLARIVPIDQPAPQARRVGFMGGQFSVPDDFDRMGRNEIARRFDAGT</sequence>
<comment type="function">
    <text evidence="2">Antitoxin component of a type II toxin-antitoxin (TA) system.</text>
</comment>
<dbReference type="Gene3D" id="3.40.1620.10">
    <property type="entry name" value="YefM-like domain"/>
    <property type="match status" value="1"/>
</dbReference>
<reference evidence="4" key="1">
    <citation type="journal article" date="2019" name="Int. J. Syst. Evol. Microbiol.">
        <title>The Global Catalogue of Microorganisms (GCM) 10K type strain sequencing project: providing services to taxonomists for standard genome sequencing and annotation.</title>
        <authorList>
            <consortium name="The Broad Institute Genomics Platform"/>
            <consortium name="The Broad Institute Genome Sequencing Center for Infectious Disease"/>
            <person name="Wu L."/>
            <person name="Ma J."/>
        </authorList>
    </citation>
    <scope>NUCLEOTIDE SEQUENCE [LARGE SCALE GENOMIC DNA]</scope>
    <source>
        <strain evidence="4">ICMP 19515</strain>
    </source>
</reference>
<comment type="similarity">
    <text evidence="1 2">Belongs to the phD/YefM antitoxin family.</text>
</comment>
<organism evidence="3 4">
    <name type="scientific">Mesorhizobium cantuariense</name>
    <dbReference type="NCBI Taxonomy" id="1300275"/>
    <lineage>
        <taxon>Bacteria</taxon>
        <taxon>Pseudomonadati</taxon>
        <taxon>Pseudomonadota</taxon>
        <taxon>Alphaproteobacteria</taxon>
        <taxon>Hyphomicrobiales</taxon>
        <taxon>Phyllobacteriaceae</taxon>
        <taxon>Mesorhizobium</taxon>
    </lineage>
</organism>
<dbReference type="RefSeq" id="WP_378982273.1">
    <property type="nucleotide sequence ID" value="NZ_JBHRVD010000001.1"/>
</dbReference>
<name>A0ABV7MSR3_9HYPH</name>
<dbReference type="InterPro" id="IPR051416">
    <property type="entry name" value="phD-YefM_TA_antitoxins"/>
</dbReference>
<evidence type="ECO:0000313" key="3">
    <source>
        <dbReference type="EMBL" id="MFC3324987.1"/>
    </source>
</evidence>
<dbReference type="PANTHER" id="PTHR35377">
    <property type="entry name" value="ANTITOXIN VAPB49-RELATED-RELATED"/>
    <property type="match status" value="1"/>
</dbReference>
<dbReference type="Pfam" id="PF02604">
    <property type="entry name" value="PhdYeFM_antitox"/>
    <property type="match status" value="1"/>
</dbReference>
<dbReference type="NCBIfam" id="TIGR01552">
    <property type="entry name" value="phd_fam"/>
    <property type="match status" value="1"/>
</dbReference>
<evidence type="ECO:0000256" key="1">
    <source>
        <dbReference type="ARBA" id="ARBA00009981"/>
    </source>
</evidence>
<accession>A0ABV7MSR3</accession>
<protein>
    <recommendedName>
        <fullName evidence="2">Antitoxin</fullName>
    </recommendedName>
</protein>
<dbReference type="EMBL" id="JBHRVD010000001">
    <property type="protein sequence ID" value="MFC3324987.1"/>
    <property type="molecule type" value="Genomic_DNA"/>
</dbReference>
<keyword evidence="4" id="KW-1185">Reference proteome</keyword>
<proteinExistence type="inferred from homology"/>
<dbReference type="InterPro" id="IPR036165">
    <property type="entry name" value="YefM-like_sf"/>
</dbReference>
<dbReference type="SUPFAM" id="SSF143120">
    <property type="entry name" value="YefM-like"/>
    <property type="match status" value="1"/>
</dbReference>
<evidence type="ECO:0000256" key="2">
    <source>
        <dbReference type="RuleBase" id="RU362080"/>
    </source>
</evidence>
<comment type="caution">
    <text evidence="3">The sequence shown here is derived from an EMBL/GenBank/DDBJ whole genome shotgun (WGS) entry which is preliminary data.</text>
</comment>
<evidence type="ECO:0000313" key="4">
    <source>
        <dbReference type="Proteomes" id="UP001595648"/>
    </source>
</evidence>
<gene>
    <name evidence="3" type="ORF">ACFOJ9_24925</name>
</gene>
<dbReference type="Proteomes" id="UP001595648">
    <property type="component" value="Unassembled WGS sequence"/>
</dbReference>
<dbReference type="InterPro" id="IPR006442">
    <property type="entry name" value="Antitoxin_Phd/YefM"/>
</dbReference>